<dbReference type="PANTHER" id="PTHR47051">
    <property type="entry name" value="NESTIN"/>
    <property type="match status" value="1"/>
</dbReference>
<comment type="caution">
    <text evidence="6">The sequence shown here is derived from an EMBL/GenBank/DDBJ whole genome shotgun (WGS) entry which is preliminary data.</text>
</comment>
<evidence type="ECO:0000313" key="6">
    <source>
        <dbReference type="EMBL" id="TSK34790.1"/>
    </source>
</evidence>
<feature type="compositionally biased region" description="Acidic residues" evidence="4">
    <location>
        <begin position="1079"/>
        <end position="1093"/>
    </location>
</feature>
<protein>
    <submittedName>
        <fullName evidence="6">Nestin</fullName>
    </submittedName>
</protein>
<feature type="compositionally biased region" description="Basic and acidic residues" evidence="4">
    <location>
        <begin position="1310"/>
        <end position="1329"/>
    </location>
</feature>
<gene>
    <name evidence="6" type="ORF">Baya_4398</name>
</gene>
<dbReference type="PANTHER" id="PTHR47051:SF1">
    <property type="entry name" value="NESTIN"/>
    <property type="match status" value="1"/>
</dbReference>
<feature type="coiled-coil region" evidence="3">
    <location>
        <begin position="92"/>
        <end position="119"/>
    </location>
</feature>
<dbReference type="GO" id="GO:0030844">
    <property type="term" value="P:positive regulation of intermediate filament depolymerization"/>
    <property type="evidence" value="ECO:0007669"/>
    <property type="project" value="TreeGrafter"/>
</dbReference>
<dbReference type="GO" id="GO:0019215">
    <property type="term" value="F:intermediate filament binding"/>
    <property type="evidence" value="ECO:0007669"/>
    <property type="project" value="InterPro"/>
</dbReference>
<evidence type="ECO:0000256" key="2">
    <source>
        <dbReference type="ARBA" id="ARBA00023054"/>
    </source>
</evidence>
<feature type="domain" description="IF rod" evidence="5">
    <location>
        <begin position="16"/>
        <end position="323"/>
    </location>
</feature>
<sequence length="1346" mass="152307">MEISSARHPVSYAGAEKYEMLELNRRLESYLNHVKLLEEENQLLWKEIEAMRKNQNTGGQRKAQEEALSLARKEVSIAWREKARVEFEVSIMLEEIEELNKLRQKEKSAQVEAARKLAESRNVLEEEKRLQIWLQKQAAYLENEISLQVQVHQEDLAALKSSCAFSKPVLMAPQHTQSLNLQGLGEEYSQRAAQAWQEAASMYQMKMTTLEESLDQTRAHMTLMKQEKKESQLQVSKLTKELESTKAKRELLEKNMVQQRQRQNQDLQYLQAHVEALEAEKLDLGEQIGELLVESRDLLQTKMSLNLEVANYSRPLNVTSRSITHKTNLMTSSPTKTPRSPPEMPKRPQITKEEDVIVRVEKQKLETSANIAKNLNGEGPHDHYRDEEEAKSTDSVSSSSKLPNTVNEPEPILNQIVEEDLQEVFKAELEQALFSTNESAMITSPAEHPQSPESISSNLHIEEAKISEDGDEEETEVSTEMAQISHAPVSAWEDNETVITEGKDVVSEQESESENIAENCTEFKMDSDHAELQLLGENTNTPASLLLQEIPHLSADTFSPFEDDSEILTWADVKEDVIHFIEEESIKSAPELEKEAVKEAGEVEQKLEVGEAEWPCVEVLEGHEFDVNVQEEEHEAVQEEEHEAVQEEEHEAVQEEEHEAVQEEEHEAVQEEEHETVQEKNVEQNIEDTLAYVEKKKMMEEEIEETFGEQKAAVMMSKYEKVNLVGENAEALIDTDEKGNLEGEEAKAVMNTFDKDQNAEEEQRLSEGDESLNISASLRTDPGEADTYAEENTLADTRPLIHYKSDEDTDANIPISQPGGGEATNSEKESEKPEGGSHWNEIIAKRFDTMEDLSEEPELGSMDDIDTEESVQTVLRESIDEEFVALNESGDMDSHFKTVTDDGLVDQLESGLRNNSNENSQGEEEETEIENYHLSTFLVEQQQESLRLFNSSEPSEIDEEQILLTASSNISKDPITENKNNAEKLHGESVEINPEGENQDEKKLNTLLPETSQEQAPAEEFNEEVSTQITSFDEPLNETEEPVCPKEDDVQSNLSEITESDFTDELSAQCHPENQDNTNDLDVEEPNSSEDESSNASQCSQLLSQSEALEQDNTTTMDVVPNPDFSFTGFVSGVLTKESSEDCKDFPAEELEYKEEQQHSVDSSSGEMAEKWENLGHDITSTSHSTSSNAEKLGDVEIENNKENMKVFQGDLPKEDEFQTNEKENDQHTFFSSSIKEGIWTAANFEMAATYDPNDQKETERYSDNSNEPDQTMTFGKDWEDLKQLPPTSSKPEKNIGTSTTQSTEELEQEQTKQLECGDVKHRDEENVHAVDSTDEGDSWSSGEEE</sequence>
<dbReference type="OrthoDB" id="8886319at2759"/>
<keyword evidence="1" id="KW-0403">Intermediate filament</keyword>
<reference evidence="6 7" key="1">
    <citation type="journal article" date="2019" name="Genome Biol. Evol.">
        <title>Whole-Genome Sequencing of the Giant Devil Catfish, Bagarius yarrelli.</title>
        <authorList>
            <person name="Jiang W."/>
            <person name="Lv Y."/>
            <person name="Cheng L."/>
            <person name="Yang K."/>
            <person name="Chao B."/>
            <person name="Wang X."/>
            <person name="Li Y."/>
            <person name="Pan X."/>
            <person name="You X."/>
            <person name="Zhang Y."/>
            <person name="Yang J."/>
            <person name="Li J."/>
            <person name="Zhang X."/>
            <person name="Liu S."/>
            <person name="Sun C."/>
            <person name="Yang J."/>
            <person name="Shi Q."/>
        </authorList>
    </citation>
    <scope>NUCLEOTIDE SEQUENCE [LARGE SCALE GENOMIC DNA]</scope>
    <source>
        <strain evidence="6">JWS20170419001</strain>
        <tissue evidence="6">Muscle</tissue>
    </source>
</reference>
<evidence type="ECO:0000256" key="4">
    <source>
        <dbReference type="SAM" id="MobiDB-lite"/>
    </source>
</evidence>
<dbReference type="SUPFAM" id="SSF64593">
    <property type="entry name" value="Intermediate filament protein, coiled coil region"/>
    <property type="match status" value="2"/>
</dbReference>
<feature type="region of interest" description="Disordered" evidence="4">
    <location>
        <begin position="368"/>
        <end position="410"/>
    </location>
</feature>
<proteinExistence type="predicted"/>
<dbReference type="Gene3D" id="1.20.5.170">
    <property type="match status" value="1"/>
</dbReference>
<dbReference type="Proteomes" id="UP000319801">
    <property type="component" value="Unassembled WGS sequence"/>
</dbReference>
<feature type="region of interest" description="Disordered" evidence="4">
    <location>
        <begin position="757"/>
        <end position="845"/>
    </location>
</feature>
<name>A0A556TQ06_BAGYA</name>
<dbReference type="InterPro" id="IPR031211">
    <property type="entry name" value="Nestin"/>
</dbReference>
<feature type="region of interest" description="Disordered" evidence="4">
    <location>
        <begin position="324"/>
        <end position="350"/>
    </location>
</feature>
<feature type="compositionally biased region" description="Basic and acidic residues" evidence="4">
    <location>
        <begin position="1138"/>
        <end position="1147"/>
    </location>
</feature>
<organism evidence="6 7">
    <name type="scientific">Bagarius yarrelli</name>
    <name type="common">Goonch</name>
    <name type="synonym">Bagrus yarrelli</name>
    <dbReference type="NCBI Taxonomy" id="175774"/>
    <lineage>
        <taxon>Eukaryota</taxon>
        <taxon>Metazoa</taxon>
        <taxon>Chordata</taxon>
        <taxon>Craniata</taxon>
        <taxon>Vertebrata</taxon>
        <taxon>Euteleostomi</taxon>
        <taxon>Actinopterygii</taxon>
        <taxon>Neopterygii</taxon>
        <taxon>Teleostei</taxon>
        <taxon>Ostariophysi</taxon>
        <taxon>Siluriformes</taxon>
        <taxon>Sisoridae</taxon>
        <taxon>Sisorinae</taxon>
        <taxon>Bagarius</taxon>
    </lineage>
</organism>
<dbReference type="GO" id="GO:0005882">
    <property type="term" value="C:intermediate filament"/>
    <property type="evidence" value="ECO:0007669"/>
    <property type="project" value="UniProtKB-KW"/>
</dbReference>
<dbReference type="GO" id="GO:0031730">
    <property type="term" value="F:CCR5 chemokine receptor binding"/>
    <property type="evidence" value="ECO:0007669"/>
    <property type="project" value="TreeGrafter"/>
</dbReference>
<feature type="compositionally biased region" description="Basic and acidic residues" evidence="4">
    <location>
        <begin position="974"/>
        <end position="989"/>
    </location>
</feature>
<feature type="region of interest" description="Disordered" evidence="4">
    <location>
        <begin position="640"/>
        <end position="682"/>
    </location>
</feature>
<feature type="compositionally biased region" description="Basic and acidic residues" evidence="4">
    <location>
        <begin position="757"/>
        <end position="767"/>
    </location>
</feature>
<feature type="region of interest" description="Disordered" evidence="4">
    <location>
        <begin position="968"/>
        <end position="1200"/>
    </location>
</feature>
<dbReference type="InterPro" id="IPR039008">
    <property type="entry name" value="IF_rod_dom"/>
</dbReference>
<feature type="compositionally biased region" description="Polar residues" evidence="4">
    <location>
        <begin position="1264"/>
        <end position="1274"/>
    </location>
</feature>
<feature type="compositionally biased region" description="Basic and acidic residues" evidence="4">
    <location>
        <begin position="825"/>
        <end position="835"/>
    </location>
</feature>
<evidence type="ECO:0000256" key="1">
    <source>
        <dbReference type="ARBA" id="ARBA00022754"/>
    </source>
</evidence>
<feature type="region of interest" description="Disordered" evidence="4">
    <location>
        <begin position="1250"/>
        <end position="1346"/>
    </location>
</feature>
<dbReference type="PROSITE" id="PS51842">
    <property type="entry name" value="IF_ROD_2"/>
    <property type="match status" value="1"/>
</dbReference>
<feature type="compositionally biased region" description="Acidic residues" evidence="4">
    <location>
        <begin position="1333"/>
        <end position="1346"/>
    </location>
</feature>
<feature type="region of interest" description="Disordered" evidence="4">
    <location>
        <begin position="909"/>
        <end position="928"/>
    </location>
</feature>
<evidence type="ECO:0000256" key="3">
    <source>
        <dbReference type="SAM" id="Coils"/>
    </source>
</evidence>
<evidence type="ECO:0000259" key="5">
    <source>
        <dbReference type="PROSITE" id="PS51842"/>
    </source>
</evidence>
<feature type="compositionally biased region" description="Basic and acidic residues" evidence="4">
    <location>
        <begin position="379"/>
        <end position="392"/>
    </location>
</feature>
<dbReference type="EMBL" id="VCAZ01000010">
    <property type="protein sequence ID" value="TSK34790.1"/>
    <property type="molecule type" value="Genomic_DNA"/>
</dbReference>
<feature type="compositionally biased region" description="Polar residues" evidence="4">
    <location>
        <begin position="1101"/>
        <end position="1117"/>
    </location>
</feature>
<feature type="coiled-coil region" evidence="3">
    <location>
        <begin position="221"/>
        <end position="294"/>
    </location>
</feature>
<accession>A0A556TQ06</accession>
<dbReference type="Pfam" id="PF00038">
    <property type="entry name" value="Filament"/>
    <property type="match status" value="1"/>
</dbReference>
<dbReference type="SMART" id="SM01391">
    <property type="entry name" value="Filament"/>
    <property type="match status" value="1"/>
</dbReference>
<keyword evidence="7" id="KW-1185">Reference proteome</keyword>
<feature type="compositionally biased region" description="Basic and acidic residues" evidence="4">
    <location>
        <begin position="1254"/>
        <end position="1263"/>
    </location>
</feature>
<evidence type="ECO:0000313" key="7">
    <source>
        <dbReference type="Proteomes" id="UP000319801"/>
    </source>
</evidence>
<keyword evidence="2 3" id="KW-0175">Coiled coil</keyword>